<dbReference type="GO" id="GO:0000271">
    <property type="term" value="P:polysaccharide biosynthetic process"/>
    <property type="evidence" value="ECO:0007669"/>
    <property type="project" value="InterPro"/>
</dbReference>
<reference evidence="2 3" key="1">
    <citation type="submission" date="2014-06" db="EMBL/GenBank/DDBJ databases">
        <title>Helicobacter pullorum isolates in fresh chicken meat - phenotypic and genotypic features.</title>
        <authorList>
            <person name="Borges V."/>
            <person name="Santos A."/>
            <person name="Correia C.B."/>
            <person name="Saraiva M."/>
            <person name="Menard A."/>
            <person name="Vieira L."/>
            <person name="Sampaio D.A."/>
            <person name="Gomes J.P."/>
            <person name="Oleastro M."/>
        </authorList>
    </citation>
    <scope>NUCLEOTIDE SEQUENCE [LARGE SCALE GENOMIC DNA]</scope>
    <source>
        <strain evidence="2 3">229336/12</strain>
    </source>
</reference>
<feature type="compositionally biased region" description="Low complexity" evidence="1">
    <location>
        <begin position="191"/>
        <end position="210"/>
    </location>
</feature>
<feature type="region of interest" description="Disordered" evidence="1">
    <location>
        <begin position="135"/>
        <end position="216"/>
    </location>
</feature>
<evidence type="ECO:0000313" key="2">
    <source>
        <dbReference type="EMBL" id="KPH50771.1"/>
    </source>
</evidence>
<evidence type="ECO:0000256" key="1">
    <source>
        <dbReference type="SAM" id="MobiDB-lite"/>
    </source>
</evidence>
<dbReference type="Proteomes" id="UP000037800">
    <property type="component" value="Unassembled WGS sequence"/>
</dbReference>
<dbReference type="AlphaFoldDB" id="A0AAW3J3Q7"/>
<dbReference type="GO" id="GO:0015774">
    <property type="term" value="P:polysaccharide transport"/>
    <property type="evidence" value="ECO:0007669"/>
    <property type="project" value="InterPro"/>
</dbReference>
<sequence length="758" mass="85942">MLNTFYSYNLKQIFSTKNFQGWGRKKTGRFAKFCHQFFGGDLTLLEDGFIRSFGLGCEGSPSFSLVQDRIGIYYDSTTPSELENLLNTYDFHANPTLLETAKEAINLITTHHISKYNHAPEVPLDYFTATDSTKPTDFIDPSKNSTTLSDLKNSPYFEISPDSTAKKSSKNTLKTAPHLQKSSPLIDSIVQSQTNQNSTTNPSPSNSTSQKATQQNPKRILIISQTKGDCSLTYGSTSKFTTTQIIQDALAENPDSEIYLKIHPDVLSGRKESDFNPSKIPPQIKLITEDFNPISLLKHFHKVYTKTSQMGFEALLVGCECVCYGMPFYAGWGLTIDKQTCPRRTRKLSLIEVFAASYILYSCYYNPIYDRKSDILDTLKTIIRYKHFYTKTQKKAFMFGFSLWKHSFIPLFMPNFKPQNIIFINPFFTSHFKSALKKGLRQEAHNCEIFIWGRKNFGRIESFAKENAIPITRVEDGFIRSISLGSDLTRPFSQVFDSSGIYFDATAPSELEEILNHTDFSPTLLNEAKILKDKILANKISKYNTNPHKSLNLPQDKPKILIPGQVQDDASILYGANGRTNLSLLQQVREENPNAYILYKPHPDVLSGNRIGHIPDSTALQYCDEILTGVSLSSCLEAVNEVHTLTSLSGFEALLYGKKVVTYGMPFYAGWGLTIDKQTCPRRTRKLTLEQLIAGAYILYPRYIHPKTLSLCHPNVLIDALESERQKLQNNKFYAFKKHLYANLSRKTQKILRILAIK</sequence>
<dbReference type="InterPro" id="IPR007833">
    <property type="entry name" value="Capsule_polysaccharide_synth"/>
</dbReference>
<organism evidence="2 3">
    <name type="scientific">Helicobacter pullorum</name>
    <dbReference type="NCBI Taxonomy" id="35818"/>
    <lineage>
        <taxon>Bacteria</taxon>
        <taxon>Pseudomonadati</taxon>
        <taxon>Campylobacterota</taxon>
        <taxon>Epsilonproteobacteria</taxon>
        <taxon>Campylobacterales</taxon>
        <taxon>Helicobacteraceae</taxon>
        <taxon>Helicobacter</taxon>
    </lineage>
</organism>
<dbReference type="EMBL" id="JNUR01000014">
    <property type="protein sequence ID" value="KPH50771.1"/>
    <property type="molecule type" value="Genomic_DNA"/>
</dbReference>
<proteinExistence type="predicted"/>
<dbReference type="Pfam" id="PF05159">
    <property type="entry name" value="Capsule_synth"/>
    <property type="match status" value="3"/>
</dbReference>
<dbReference type="RefSeq" id="WP_060662839.1">
    <property type="nucleotide sequence ID" value="NZ_JNUR01000014.1"/>
</dbReference>
<feature type="compositionally biased region" description="Polar residues" evidence="1">
    <location>
        <begin position="142"/>
        <end position="152"/>
    </location>
</feature>
<accession>A0AAW3J3Q7</accession>
<evidence type="ECO:0000313" key="3">
    <source>
        <dbReference type="Proteomes" id="UP000037800"/>
    </source>
</evidence>
<feature type="compositionally biased region" description="Polar residues" evidence="1">
    <location>
        <begin position="170"/>
        <end position="185"/>
    </location>
</feature>
<gene>
    <name evidence="2" type="ORF">HPU229336_01090</name>
</gene>
<dbReference type="CDD" id="cd16440">
    <property type="entry name" value="beta_Kdo_transferase_KpsC_1"/>
    <property type="match status" value="1"/>
</dbReference>
<comment type="caution">
    <text evidence="2">The sequence shown here is derived from an EMBL/GenBank/DDBJ whole genome shotgun (WGS) entry which is preliminary data.</text>
</comment>
<protein>
    <submittedName>
        <fullName evidence="2">Capsule biosynthesis protein</fullName>
    </submittedName>
</protein>
<name>A0AAW3J3Q7_9HELI</name>
<dbReference type="CDD" id="cd16439">
    <property type="entry name" value="beta_Kdo_transferase_KpsC_2"/>
    <property type="match status" value="1"/>
</dbReference>